<sequence length="148" mass="16189">MTDNEGLAAGLPFAMNPHPVTAALERVRKQGHLILAEYQAAPFLFIAVVLFYRIEMLMTLLANQRCRLAIPQLRIGRIDRDIAKLGILDEGRIRIAGNLGAGVCQRFIALFASRVSHSSALVDVCIGFSSPFTLQTGLKESVNQQSPV</sequence>
<feature type="transmembrane region" description="Helical" evidence="1">
    <location>
        <begin position="32"/>
        <end position="52"/>
    </location>
</feature>
<protein>
    <submittedName>
        <fullName evidence="2">Uncharacterized protein</fullName>
    </submittedName>
</protein>
<evidence type="ECO:0000256" key="1">
    <source>
        <dbReference type="SAM" id="Phobius"/>
    </source>
</evidence>
<dbReference type="RefSeq" id="WP_267655878.1">
    <property type="nucleotide sequence ID" value="NZ_JAOVZR010000001.1"/>
</dbReference>
<keyword evidence="1" id="KW-0812">Transmembrane</keyword>
<evidence type="ECO:0000313" key="3">
    <source>
        <dbReference type="Proteomes" id="UP001073227"/>
    </source>
</evidence>
<comment type="caution">
    <text evidence="2">The sequence shown here is derived from an EMBL/GenBank/DDBJ whole genome shotgun (WGS) entry which is preliminary data.</text>
</comment>
<name>A0ABT3ZF59_9HYPH</name>
<proteinExistence type="predicted"/>
<keyword evidence="3" id="KW-1185">Reference proteome</keyword>
<dbReference type="EMBL" id="JAOVZR010000001">
    <property type="protein sequence ID" value="MCY0150440.1"/>
    <property type="molecule type" value="Genomic_DNA"/>
</dbReference>
<organism evidence="2 3">
    <name type="scientific">Hoeflea algicola</name>
    <dbReference type="NCBI Taxonomy" id="2983763"/>
    <lineage>
        <taxon>Bacteria</taxon>
        <taxon>Pseudomonadati</taxon>
        <taxon>Pseudomonadota</taxon>
        <taxon>Alphaproteobacteria</taxon>
        <taxon>Hyphomicrobiales</taxon>
        <taxon>Rhizobiaceae</taxon>
        <taxon>Hoeflea</taxon>
    </lineage>
</organism>
<reference evidence="2" key="1">
    <citation type="submission" date="2022-10" db="EMBL/GenBank/DDBJ databases">
        <title>Hoeflea sp. G2-23, isolated from marine algae.</title>
        <authorList>
            <person name="Kristyanto S."/>
            <person name="Kim J.M."/>
            <person name="Jeon C.O."/>
        </authorList>
    </citation>
    <scope>NUCLEOTIDE SEQUENCE</scope>
    <source>
        <strain evidence="2">G2-23</strain>
    </source>
</reference>
<accession>A0ABT3ZF59</accession>
<keyword evidence="1" id="KW-1133">Transmembrane helix</keyword>
<gene>
    <name evidence="2" type="ORF">OEG84_22725</name>
</gene>
<evidence type="ECO:0000313" key="2">
    <source>
        <dbReference type="EMBL" id="MCY0150440.1"/>
    </source>
</evidence>
<dbReference type="Proteomes" id="UP001073227">
    <property type="component" value="Unassembled WGS sequence"/>
</dbReference>
<keyword evidence="1" id="KW-0472">Membrane</keyword>